<name>A0A915A5H1_PARUN</name>
<dbReference type="SUPFAM" id="SSF56112">
    <property type="entry name" value="Protein kinase-like (PK-like)"/>
    <property type="match status" value="1"/>
</dbReference>
<evidence type="ECO:0000313" key="1">
    <source>
        <dbReference type="Proteomes" id="UP000887569"/>
    </source>
</evidence>
<dbReference type="WBParaSite" id="PgE397_g001_t01">
    <property type="protein sequence ID" value="PgE397_g001_t01"/>
    <property type="gene ID" value="PgE397_g001"/>
</dbReference>
<protein>
    <submittedName>
        <fullName evidence="2">SWIM-type domain-containing protein</fullName>
    </submittedName>
</protein>
<evidence type="ECO:0000313" key="2">
    <source>
        <dbReference type="WBParaSite" id="PgE397_g001_t01"/>
    </source>
</evidence>
<accession>A0A915A5H1</accession>
<sequence>MNSRGTVLLHYEVFGCKCRRLQLELEVLQSAATSKRSHIFRLIAYGREETKRIQYIITDCYGPSLNEIRALLPSKRFSISTSLKLSYITLECIEELHKLGFIHRGE</sequence>
<dbReference type="Proteomes" id="UP000887569">
    <property type="component" value="Unplaced"/>
</dbReference>
<proteinExistence type="predicted"/>
<dbReference type="InterPro" id="IPR011009">
    <property type="entry name" value="Kinase-like_dom_sf"/>
</dbReference>
<reference evidence="2" key="1">
    <citation type="submission" date="2022-11" db="UniProtKB">
        <authorList>
            <consortium name="WormBaseParasite"/>
        </authorList>
    </citation>
    <scope>IDENTIFICATION</scope>
</reference>
<dbReference type="AlphaFoldDB" id="A0A915A5H1"/>
<organism evidence="1 2">
    <name type="scientific">Parascaris univalens</name>
    <name type="common">Nematode worm</name>
    <dbReference type="NCBI Taxonomy" id="6257"/>
    <lineage>
        <taxon>Eukaryota</taxon>
        <taxon>Metazoa</taxon>
        <taxon>Ecdysozoa</taxon>
        <taxon>Nematoda</taxon>
        <taxon>Chromadorea</taxon>
        <taxon>Rhabditida</taxon>
        <taxon>Spirurina</taxon>
        <taxon>Ascaridomorpha</taxon>
        <taxon>Ascaridoidea</taxon>
        <taxon>Ascarididae</taxon>
        <taxon>Parascaris</taxon>
    </lineage>
</organism>
<dbReference type="Gene3D" id="1.10.510.10">
    <property type="entry name" value="Transferase(Phosphotransferase) domain 1"/>
    <property type="match status" value="1"/>
</dbReference>
<keyword evidence="1" id="KW-1185">Reference proteome</keyword>